<accession>A0ACA9LDF8</accession>
<evidence type="ECO:0000313" key="2">
    <source>
        <dbReference type="Proteomes" id="UP000789366"/>
    </source>
</evidence>
<protein>
    <submittedName>
        <fullName evidence="1">14992_t:CDS:1</fullName>
    </submittedName>
</protein>
<name>A0ACA9LDF8_9GLOM</name>
<gene>
    <name evidence="1" type="ORF">SPELUC_LOCUS4011</name>
</gene>
<proteinExistence type="predicted"/>
<dbReference type="Proteomes" id="UP000789366">
    <property type="component" value="Unassembled WGS sequence"/>
</dbReference>
<feature type="non-terminal residue" evidence="1">
    <location>
        <position position="1"/>
    </location>
</feature>
<sequence length="490" mass="56461">KEGLSYDLCDLEDAVLTNFRDSEDKNAEVEFSIIIKIEKELVNEVLSSEFDHNKEVEKFHNIVNVLVMPLQAGSGYYWELQKLYINKKNGQYIGCATANLGCTQRLDRQYKSPDNRPTKRVSEARPAIERYPCNGSITIKMDLCEQRATLLIKHLVAHAHPSYRDTNLPTNAITWIKNHINHSFQKDKFHKWLCDENLINPSLHTYQQVYYWVHKLSSQLYITNVANQVKSAKNFIEQRELVATGYKVVQYRENNFVRFLGFITPFLHNITNHKISEIIIDSTFKTNQEKFELFSVNINCGGYGVPLAYLFLDTYAASEECLSDPKNIVHSRVGVLKEFFVELRNEGVLPAFVLLDKDFGEIAAVQEACVPIPLRINSDNNPWNNALQDNNNDVKVIETPSFNDIRTLVSNQHAIIESRKAELISDMKMYEALVKIINENISNDKLFEAYKTLKQPLVAETTACTEALNSKKQQQTWKPQKNQKLAFWLQ</sequence>
<evidence type="ECO:0000313" key="1">
    <source>
        <dbReference type="EMBL" id="CAG8522783.1"/>
    </source>
</evidence>
<keyword evidence="2" id="KW-1185">Reference proteome</keyword>
<dbReference type="EMBL" id="CAJVPW010003354">
    <property type="protein sequence ID" value="CAG8522783.1"/>
    <property type="molecule type" value="Genomic_DNA"/>
</dbReference>
<reference evidence="1" key="1">
    <citation type="submission" date="2021-06" db="EMBL/GenBank/DDBJ databases">
        <authorList>
            <person name="Kallberg Y."/>
            <person name="Tangrot J."/>
            <person name="Rosling A."/>
        </authorList>
    </citation>
    <scope>NUCLEOTIDE SEQUENCE</scope>
    <source>
        <strain evidence="1">28 12/20/2015</strain>
    </source>
</reference>
<comment type="caution">
    <text evidence="1">The sequence shown here is derived from an EMBL/GenBank/DDBJ whole genome shotgun (WGS) entry which is preliminary data.</text>
</comment>
<organism evidence="1 2">
    <name type="scientific">Cetraspora pellucida</name>
    <dbReference type="NCBI Taxonomy" id="1433469"/>
    <lineage>
        <taxon>Eukaryota</taxon>
        <taxon>Fungi</taxon>
        <taxon>Fungi incertae sedis</taxon>
        <taxon>Mucoromycota</taxon>
        <taxon>Glomeromycotina</taxon>
        <taxon>Glomeromycetes</taxon>
        <taxon>Diversisporales</taxon>
        <taxon>Gigasporaceae</taxon>
        <taxon>Cetraspora</taxon>
    </lineage>
</organism>